<dbReference type="PANTHER" id="PTHR43130">
    <property type="entry name" value="ARAC-FAMILY TRANSCRIPTIONAL REGULATOR"/>
    <property type="match status" value="1"/>
</dbReference>
<protein>
    <recommendedName>
        <fullName evidence="3">HTH araC/xylS-type domain-containing protein</fullName>
    </recommendedName>
</protein>
<dbReference type="InterPro" id="IPR009057">
    <property type="entry name" value="Homeodomain-like_sf"/>
</dbReference>
<evidence type="ECO:0000256" key="2">
    <source>
        <dbReference type="ARBA" id="ARBA00023163"/>
    </source>
</evidence>
<dbReference type="RefSeq" id="WP_126802253.1">
    <property type="nucleotide sequence ID" value="NZ_PIPL01000001.1"/>
</dbReference>
<dbReference type="Pfam" id="PF12833">
    <property type="entry name" value="HTH_18"/>
    <property type="match status" value="1"/>
</dbReference>
<dbReference type="InterPro" id="IPR029062">
    <property type="entry name" value="Class_I_gatase-like"/>
</dbReference>
<dbReference type="Proteomes" id="UP000288293">
    <property type="component" value="Unassembled WGS sequence"/>
</dbReference>
<name>A0A432W651_9GAMM</name>
<dbReference type="SUPFAM" id="SSF46689">
    <property type="entry name" value="Homeodomain-like"/>
    <property type="match status" value="1"/>
</dbReference>
<dbReference type="PANTHER" id="PTHR43130:SF11">
    <property type="entry name" value="TRANSCRIPTIONAL REGULATORY PROTEIN"/>
    <property type="match status" value="1"/>
</dbReference>
<dbReference type="PROSITE" id="PS01124">
    <property type="entry name" value="HTH_ARAC_FAMILY_2"/>
    <property type="match status" value="1"/>
</dbReference>
<dbReference type="InterPro" id="IPR052158">
    <property type="entry name" value="INH-QAR"/>
</dbReference>
<dbReference type="Gene3D" id="3.40.50.880">
    <property type="match status" value="1"/>
</dbReference>
<evidence type="ECO:0000259" key="3">
    <source>
        <dbReference type="PROSITE" id="PS01124"/>
    </source>
</evidence>
<keyword evidence="5" id="KW-1185">Reference proteome</keyword>
<feature type="domain" description="HTH araC/xylS-type" evidence="3">
    <location>
        <begin position="215"/>
        <end position="313"/>
    </location>
</feature>
<evidence type="ECO:0000313" key="5">
    <source>
        <dbReference type="Proteomes" id="UP000288293"/>
    </source>
</evidence>
<dbReference type="Gene3D" id="1.10.10.60">
    <property type="entry name" value="Homeodomain-like"/>
    <property type="match status" value="1"/>
</dbReference>
<gene>
    <name evidence="4" type="ORF">CWE09_02130</name>
</gene>
<dbReference type="GO" id="GO:0043565">
    <property type="term" value="F:sequence-specific DNA binding"/>
    <property type="evidence" value="ECO:0007669"/>
    <property type="project" value="InterPro"/>
</dbReference>
<dbReference type="AlphaFoldDB" id="A0A432W651"/>
<dbReference type="OrthoDB" id="9803764at2"/>
<proteinExistence type="predicted"/>
<dbReference type="GO" id="GO:0003700">
    <property type="term" value="F:DNA-binding transcription factor activity"/>
    <property type="evidence" value="ECO:0007669"/>
    <property type="project" value="InterPro"/>
</dbReference>
<organism evidence="4 5">
    <name type="scientific">Aliidiomarina minuta</name>
    <dbReference type="NCBI Taxonomy" id="880057"/>
    <lineage>
        <taxon>Bacteria</taxon>
        <taxon>Pseudomonadati</taxon>
        <taxon>Pseudomonadota</taxon>
        <taxon>Gammaproteobacteria</taxon>
        <taxon>Alteromonadales</taxon>
        <taxon>Idiomarinaceae</taxon>
        <taxon>Aliidiomarina</taxon>
    </lineage>
</organism>
<keyword evidence="2" id="KW-0804">Transcription</keyword>
<evidence type="ECO:0000313" key="4">
    <source>
        <dbReference type="EMBL" id="RUO25554.1"/>
    </source>
</evidence>
<dbReference type="SUPFAM" id="SSF52317">
    <property type="entry name" value="Class I glutamine amidotransferase-like"/>
    <property type="match status" value="1"/>
</dbReference>
<dbReference type="InterPro" id="IPR018060">
    <property type="entry name" value="HTH_AraC"/>
</dbReference>
<sequence>MSALTIGLLVYPDCLPAGLFAFADILRASNLHEGSKRFKVCWLSVRGGEVSAAPGLSVTTEPLQASSIDVLLVPGAWRDAENVISQKDSELVQSLKQLPSQVRLFGYCTGVIILARAGRLDGMSATTTWWLHELAGQTFPSVSWKPHETLVYTSTHATASGVHGYLPLALAFIEERCGTSMVNGIRRHMVLPRPEGRETPLQEVPMLLQRSSWVRSLIQLIEVTSPENLAIVHLAEALNIAPRTLQRRTLKETGISCGKLMRLVKMNQVGEQLITTDRSVAMIASAIGFRDEASLRRSFRQVVGMTPGAYRKRM</sequence>
<accession>A0A432W651</accession>
<dbReference type="SMART" id="SM00342">
    <property type="entry name" value="HTH_ARAC"/>
    <property type="match status" value="1"/>
</dbReference>
<evidence type="ECO:0000256" key="1">
    <source>
        <dbReference type="ARBA" id="ARBA00023015"/>
    </source>
</evidence>
<comment type="caution">
    <text evidence="4">The sequence shown here is derived from an EMBL/GenBank/DDBJ whole genome shotgun (WGS) entry which is preliminary data.</text>
</comment>
<keyword evidence="1" id="KW-0805">Transcription regulation</keyword>
<dbReference type="EMBL" id="PIPL01000001">
    <property type="protein sequence ID" value="RUO25554.1"/>
    <property type="molecule type" value="Genomic_DNA"/>
</dbReference>
<reference evidence="4 5" key="1">
    <citation type="journal article" date="2011" name="Front. Microbiol.">
        <title>Genomic signatures of strain selection and enhancement in Bacillus atrophaeus var. globigii, a historical biowarfare simulant.</title>
        <authorList>
            <person name="Gibbons H.S."/>
            <person name="Broomall S.M."/>
            <person name="McNew L.A."/>
            <person name="Daligault H."/>
            <person name="Chapman C."/>
            <person name="Bruce D."/>
            <person name="Karavis M."/>
            <person name="Krepps M."/>
            <person name="McGregor P.A."/>
            <person name="Hong C."/>
            <person name="Park K.H."/>
            <person name="Akmal A."/>
            <person name="Feldman A."/>
            <person name="Lin J.S."/>
            <person name="Chang W.E."/>
            <person name="Higgs B.W."/>
            <person name="Demirev P."/>
            <person name="Lindquist J."/>
            <person name="Liem A."/>
            <person name="Fochler E."/>
            <person name="Read T.D."/>
            <person name="Tapia R."/>
            <person name="Johnson S."/>
            <person name="Bishop-Lilly K.A."/>
            <person name="Detter C."/>
            <person name="Han C."/>
            <person name="Sozhamannan S."/>
            <person name="Rosenzweig C.N."/>
            <person name="Skowronski E.W."/>
        </authorList>
    </citation>
    <scope>NUCLEOTIDE SEQUENCE [LARGE SCALE GENOMIC DNA]</scope>
    <source>
        <strain evidence="4 5">MLST1</strain>
    </source>
</reference>